<dbReference type="Proteomes" id="UP000198253">
    <property type="component" value="Chromosome I"/>
</dbReference>
<dbReference type="EMBL" id="LT607413">
    <property type="protein sequence ID" value="SCF37640.1"/>
    <property type="molecule type" value="Genomic_DNA"/>
</dbReference>
<sequence>MTDGRFDYLNTGGVRAAKVAVTGLTDEQRRDMAKALLVHIRNQENPWFWEARATALAVVAVGCLPSAAQAAQLLGRRSVSLRAVQTRLVVEVARERGVTWLADLAYRLADKLPRTDPDDGWEFIGELLAAEQAPPPTGDLFVTGWVRHLAWPREQRQRGVPLPERLAADPFLDALLPRLFEVDGIGVHMSFDALWSRDRDDPENRAKMALPRALAALAGTGRLDQAVLLDGCLSRLLRDDRPAALRVFTALLDHLAPTTTEVADRAAGYLRLLADAPAPVATMAQKALRQWDGAEITDVLDASRAVLARPDKALVKAQLTWLDRLARRLPDRAAEIAEVLAEALDHPAADIRDRVATLTARHGHAPAPAVVTVVGDELPSPAGPPPAPPPITDPDELAEEVGVLLDGRTEALALDRVLDGVVRLAGADRPALHRALVPVLDRHRHSMYEHRWDPCCICELVGGVLYTAVEPARAADRRGRWQALTAAVGRTPEPDPQNPAPARVPAPHRLWRARIAEVGMRIGESAYPGLLAMPTSATGAVDPLALYERIARLGSAGPWRWDLTQALLRLPPGSDEPLAAKARALRSPAGDRLATWLRDGGLPDPVAEVLTVPRRERRKQTNRWATDWEYDQLPERRRQVRLTPPEGYTDRFGLLTVPPAPLGGNQGDRAAFWASVLPWHPGVVAAHALPEVASAADQDVRGATAVLPVLAESGGAGGPALDLALAYGFGARHEADRIAALDALLLLAAAGTLDAPAVGGHLGTLVTDGNVLPTRAVSPLRDAATAGAPLSTWRLLAAALPALLAAPTAPRGTPDLLSLAAETATRTGVRIEVPGLAEVAGRGGSSRLVREARRLAEALDR</sequence>
<dbReference type="RefSeq" id="WP_231931500.1">
    <property type="nucleotide sequence ID" value="NZ_LT607413.1"/>
</dbReference>
<keyword evidence="2" id="KW-1185">Reference proteome</keyword>
<name>A0A1C4ZXF0_MICEC</name>
<accession>A0A1C4ZXF0</accession>
<gene>
    <name evidence="1" type="ORF">GA0070618_5941</name>
</gene>
<evidence type="ECO:0000313" key="2">
    <source>
        <dbReference type="Proteomes" id="UP000198253"/>
    </source>
</evidence>
<reference evidence="2" key="1">
    <citation type="submission" date="2016-06" db="EMBL/GenBank/DDBJ databases">
        <authorList>
            <person name="Varghese N."/>
            <person name="Submissions Spin"/>
        </authorList>
    </citation>
    <scope>NUCLEOTIDE SEQUENCE [LARGE SCALE GENOMIC DNA]</scope>
    <source>
        <strain evidence="2">DSM 43816</strain>
    </source>
</reference>
<dbReference type="AlphaFoldDB" id="A0A1C4ZXF0"/>
<evidence type="ECO:0008006" key="3">
    <source>
        <dbReference type="Google" id="ProtNLM"/>
    </source>
</evidence>
<organism evidence="1 2">
    <name type="scientific">Micromonospora echinospora</name>
    <name type="common">Micromonospora purpurea</name>
    <dbReference type="NCBI Taxonomy" id="1877"/>
    <lineage>
        <taxon>Bacteria</taxon>
        <taxon>Bacillati</taxon>
        <taxon>Actinomycetota</taxon>
        <taxon>Actinomycetes</taxon>
        <taxon>Micromonosporales</taxon>
        <taxon>Micromonosporaceae</taxon>
        <taxon>Micromonospora</taxon>
    </lineage>
</organism>
<protein>
    <recommendedName>
        <fullName evidence="3">Secreted protein</fullName>
    </recommendedName>
</protein>
<proteinExistence type="predicted"/>
<dbReference type="InParanoid" id="A0A1C4ZXF0"/>
<evidence type="ECO:0000313" key="1">
    <source>
        <dbReference type="EMBL" id="SCF37640.1"/>
    </source>
</evidence>